<dbReference type="AlphaFoldDB" id="A0A367KLI8"/>
<feature type="region of interest" description="Disordered" evidence="1">
    <location>
        <begin position="1"/>
        <end position="54"/>
    </location>
</feature>
<organism evidence="2 3">
    <name type="scientific">Rhizopus stolonifer</name>
    <name type="common">Rhizopus nigricans</name>
    <dbReference type="NCBI Taxonomy" id="4846"/>
    <lineage>
        <taxon>Eukaryota</taxon>
        <taxon>Fungi</taxon>
        <taxon>Fungi incertae sedis</taxon>
        <taxon>Mucoromycota</taxon>
        <taxon>Mucoromycotina</taxon>
        <taxon>Mucoromycetes</taxon>
        <taxon>Mucorales</taxon>
        <taxon>Mucorineae</taxon>
        <taxon>Rhizopodaceae</taxon>
        <taxon>Rhizopus</taxon>
    </lineage>
</organism>
<evidence type="ECO:0000256" key="1">
    <source>
        <dbReference type="SAM" id="MobiDB-lite"/>
    </source>
</evidence>
<feature type="compositionally biased region" description="Polar residues" evidence="1">
    <location>
        <begin position="29"/>
        <end position="50"/>
    </location>
</feature>
<dbReference type="Proteomes" id="UP000253551">
    <property type="component" value="Unassembled WGS sequence"/>
</dbReference>
<feature type="non-terminal residue" evidence="2">
    <location>
        <position position="130"/>
    </location>
</feature>
<protein>
    <submittedName>
        <fullName evidence="2">Uncharacterized protein</fullName>
    </submittedName>
</protein>
<accession>A0A367KLI8</accession>
<gene>
    <name evidence="2" type="ORF">CU098_003283</name>
</gene>
<proteinExistence type="predicted"/>
<feature type="compositionally biased region" description="Polar residues" evidence="1">
    <location>
        <begin position="1"/>
        <end position="19"/>
    </location>
</feature>
<dbReference type="OrthoDB" id="525027at2759"/>
<evidence type="ECO:0000313" key="2">
    <source>
        <dbReference type="EMBL" id="RCI03000.1"/>
    </source>
</evidence>
<evidence type="ECO:0000313" key="3">
    <source>
        <dbReference type="Proteomes" id="UP000253551"/>
    </source>
</evidence>
<keyword evidence="3" id="KW-1185">Reference proteome</keyword>
<dbReference type="EMBL" id="PJQM01001180">
    <property type="protein sequence ID" value="RCI03000.1"/>
    <property type="molecule type" value="Genomic_DNA"/>
</dbReference>
<name>A0A367KLI8_RHIST</name>
<sequence length="130" mass="13979">MNQAQPQTGETSSSTLVSKETNKPLHSPEAQSLLNNASTSTVATGTNIMPTHNASTTTINTTASATTANNAEPTATLKVVEPANNSEADEEAIRNQKLVEEFQYLLEKSQSLFSGLRDLPPTGSHRQWRP</sequence>
<reference evidence="2 3" key="1">
    <citation type="journal article" date="2018" name="G3 (Bethesda)">
        <title>Phylogenetic and Phylogenomic Definition of Rhizopus Species.</title>
        <authorList>
            <person name="Gryganskyi A.P."/>
            <person name="Golan J."/>
            <person name="Dolatabadi S."/>
            <person name="Mondo S."/>
            <person name="Robb S."/>
            <person name="Idnurm A."/>
            <person name="Muszewska A."/>
            <person name="Steczkiewicz K."/>
            <person name="Masonjones S."/>
            <person name="Liao H.L."/>
            <person name="Gajdeczka M.T."/>
            <person name="Anike F."/>
            <person name="Vuek A."/>
            <person name="Anishchenko I.M."/>
            <person name="Voigt K."/>
            <person name="de Hoog G.S."/>
            <person name="Smith M.E."/>
            <person name="Heitman J."/>
            <person name="Vilgalys R."/>
            <person name="Stajich J.E."/>
        </authorList>
    </citation>
    <scope>NUCLEOTIDE SEQUENCE [LARGE SCALE GENOMIC DNA]</scope>
    <source>
        <strain evidence="2 3">LSU 92-RS-03</strain>
    </source>
</reference>
<comment type="caution">
    <text evidence="2">The sequence shown here is derived from an EMBL/GenBank/DDBJ whole genome shotgun (WGS) entry which is preliminary data.</text>
</comment>